<evidence type="ECO:0000313" key="2">
    <source>
        <dbReference type="EMBL" id="TFU33247.1"/>
    </source>
</evidence>
<accession>A0A4Y9FY70</accession>
<reference evidence="2 3" key="1">
    <citation type="submission" date="2019-03" db="EMBL/GenBank/DDBJ databases">
        <title>Diversity of the mouse oral microbiome.</title>
        <authorList>
            <person name="Joseph S."/>
            <person name="Aduse-Opoku J."/>
            <person name="Curtis M."/>
            <person name="Wade W."/>
            <person name="Hashim A."/>
        </authorList>
    </citation>
    <scope>NUCLEOTIDE SEQUENCE [LARGE SCALE GENOMIC DNA]</scope>
    <source>
        <strain evidence="2 3">P1012</strain>
    </source>
</reference>
<gene>
    <name evidence="2" type="ORF">E4U02_06525</name>
</gene>
<proteinExistence type="predicted"/>
<dbReference type="SUPFAM" id="SSF46955">
    <property type="entry name" value="Putative DNA-binding domain"/>
    <property type="match status" value="1"/>
</dbReference>
<keyword evidence="3" id="KW-1185">Reference proteome</keyword>
<dbReference type="InterPro" id="IPR009061">
    <property type="entry name" value="DNA-bd_dom_put_sf"/>
</dbReference>
<keyword evidence="2" id="KW-0238">DNA-binding</keyword>
<dbReference type="Pfam" id="PF12728">
    <property type="entry name" value="HTH_17"/>
    <property type="match status" value="1"/>
</dbReference>
<dbReference type="RefSeq" id="WP_135114042.1">
    <property type="nucleotide sequence ID" value="NZ_BAAANG010000027.1"/>
</dbReference>
<protein>
    <submittedName>
        <fullName evidence="2">DNA-binding protein</fullName>
    </submittedName>
</protein>
<evidence type="ECO:0000313" key="3">
    <source>
        <dbReference type="Proteomes" id="UP000298358"/>
    </source>
</evidence>
<comment type="caution">
    <text evidence="2">The sequence shown here is derived from an EMBL/GenBank/DDBJ whole genome shotgun (WGS) entry which is preliminary data.</text>
</comment>
<feature type="domain" description="Helix-turn-helix" evidence="1">
    <location>
        <begin position="17"/>
        <end position="68"/>
    </location>
</feature>
<dbReference type="GO" id="GO:0003677">
    <property type="term" value="F:DNA binding"/>
    <property type="evidence" value="ECO:0007669"/>
    <property type="project" value="UniProtKB-KW"/>
</dbReference>
<dbReference type="Proteomes" id="UP000298358">
    <property type="component" value="Unassembled WGS sequence"/>
</dbReference>
<dbReference type="OrthoDB" id="194758at2"/>
<name>A0A4Y9FY70_9MICO</name>
<dbReference type="EMBL" id="SPQB01000011">
    <property type="protein sequence ID" value="TFU33247.1"/>
    <property type="molecule type" value="Genomic_DNA"/>
</dbReference>
<organism evidence="2 3">
    <name type="scientific">Microbacterium paludicola</name>
    <dbReference type="NCBI Taxonomy" id="300019"/>
    <lineage>
        <taxon>Bacteria</taxon>
        <taxon>Bacillati</taxon>
        <taxon>Actinomycetota</taxon>
        <taxon>Actinomycetes</taxon>
        <taxon>Micrococcales</taxon>
        <taxon>Microbacteriaceae</taxon>
        <taxon>Microbacterium</taxon>
    </lineage>
</organism>
<sequence length="83" mass="9425">MMVTIMQVRSEDPEHTFLTPQELADLLPGVPLSRLGSWRRTGDGPNFVKFGRTVVYKLSDIEAWMAAQTHRSTGETLPRALRR</sequence>
<evidence type="ECO:0000259" key="1">
    <source>
        <dbReference type="Pfam" id="PF12728"/>
    </source>
</evidence>
<dbReference type="AlphaFoldDB" id="A0A4Y9FY70"/>
<dbReference type="InterPro" id="IPR041657">
    <property type="entry name" value="HTH_17"/>
</dbReference>